<comment type="caution">
    <text evidence="2">The sequence shown here is derived from an EMBL/GenBank/DDBJ whole genome shotgun (WGS) entry which is preliminary data.</text>
</comment>
<feature type="domain" description="VOC" evidence="1">
    <location>
        <begin position="25"/>
        <end position="156"/>
    </location>
</feature>
<dbReference type="InterPro" id="IPR054576">
    <property type="entry name" value="At5g48480-like_N"/>
</dbReference>
<accession>A0A8T3BKS4</accession>
<proteinExistence type="predicted"/>
<dbReference type="AlphaFoldDB" id="A0A8T3BKS4"/>
<dbReference type="InterPro" id="IPR029068">
    <property type="entry name" value="Glyas_Bleomycin-R_OHBP_Dase"/>
</dbReference>
<dbReference type="PANTHER" id="PTHR34109">
    <property type="entry name" value="BNAUNNG04460D PROTEIN-RELATED"/>
    <property type="match status" value="1"/>
</dbReference>
<dbReference type="SMR" id="A0A8T3BKS4"/>
<dbReference type="SUPFAM" id="SSF54593">
    <property type="entry name" value="Glyoxalase/Bleomycin resistance protein/Dihydroxybiphenyl dioxygenase"/>
    <property type="match status" value="1"/>
</dbReference>
<dbReference type="Proteomes" id="UP000829196">
    <property type="component" value="Unassembled WGS sequence"/>
</dbReference>
<organism evidence="2 3">
    <name type="scientific">Dendrobium nobile</name>
    <name type="common">Orchid</name>
    <dbReference type="NCBI Taxonomy" id="94219"/>
    <lineage>
        <taxon>Eukaryota</taxon>
        <taxon>Viridiplantae</taxon>
        <taxon>Streptophyta</taxon>
        <taxon>Embryophyta</taxon>
        <taxon>Tracheophyta</taxon>
        <taxon>Spermatophyta</taxon>
        <taxon>Magnoliopsida</taxon>
        <taxon>Liliopsida</taxon>
        <taxon>Asparagales</taxon>
        <taxon>Orchidaceae</taxon>
        <taxon>Epidendroideae</taxon>
        <taxon>Malaxideae</taxon>
        <taxon>Dendrobiinae</taxon>
        <taxon>Dendrobium</taxon>
    </lineage>
</organism>
<name>A0A8T3BKS4_DENNO</name>
<dbReference type="OrthoDB" id="2013034at2759"/>
<evidence type="ECO:0000313" key="3">
    <source>
        <dbReference type="Proteomes" id="UP000829196"/>
    </source>
</evidence>
<evidence type="ECO:0000259" key="1">
    <source>
        <dbReference type="PROSITE" id="PS51819"/>
    </source>
</evidence>
<protein>
    <recommendedName>
        <fullName evidence="1">VOC domain-containing protein</fullName>
    </recommendedName>
</protein>
<dbReference type="Pfam" id="PF22650">
    <property type="entry name" value="At5g48480-like_C"/>
    <property type="match status" value="1"/>
</dbReference>
<sequence>MANEGAANTEHINGDSGKAVSLASFKAQLVLPESKAIEAVKFYKAAFGAEELVRVNHPKRKADQDVPLIIFAELKISNTSFLVSDQTDDFVTALDGGGCGIVFRLETEDVAGLVAKAVEAGAVADGEITEMDDAYGGGLLGKLKDPFGVLWFVASATKKSCEAES</sequence>
<evidence type="ECO:0000313" key="2">
    <source>
        <dbReference type="EMBL" id="KAI0516014.1"/>
    </source>
</evidence>
<dbReference type="PANTHER" id="PTHR34109:SF1">
    <property type="entry name" value="VOC DOMAIN-CONTAINING PROTEIN"/>
    <property type="match status" value="1"/>
</dbReference>
<reference evidence="2" key="1">
    <citation type="journal article" date="2022" name="Front. Genet.">
        <title>Chromosome-Scale Assembly of the Dendrobium nobile Genome Provides Insights Into the Molecular Mechanism of the Biosynthesis of the Medicinal Active Ingredient of Dendrobium.</title>
        <authorList>
            <person name="Xu Q."/>
            <person name="Niu S.-C."/>
            <person name="Li K.-L."/>
            <person name="Zheng P.-J."/>
            <person name="Zhang X.-J."/>
            <person name="Jia Y."/>
            <person name="Liu Y."/>
            <person name="Niu Y.-X."/>
            <person name="Yu L.-H."/>
            <person name="Chen D.-F."/>
            <person name="Zhang G.-Q."/>
        </authorList>
    </citation>
    <scope>NUCLEOTIDE SEQUENCE</scope>
    <source>
        <tissue evidence="2">Leaf</tissue>
    </source>
</reference>
<keyword evidence="3" id="KW-1185">Reference proteome</keyword>
<dbReference type="InterPro" id="IPR054575">
    <property type="entry name" value="At5g48480-like_C"/>
</dbReference>
<dbReference type="EMBL" id="JAGYWB010000007">
    <property type="protein sequence ID" value="KAI0516014.1"/>
    <property type="molecule type" value="Genomic_DNA"/>
</dbReference>
<dbReference type="Gene3D" id="3.10.180.10">
    <property type="entry name" value="2,3-Dihydroxybiphenyl 1,2-Dioxygenase, domain 1"/>
    <property type="match status" value="1"/>
</dbReference>
<dbReference type="Pfam" id="PF22656">
    <property type="entry name" value="At5g48480-like_N"/>
    <property type="match status" value="1"/>
</dbReference>
<dbReference type="PROSITE" id="PS51819">
    <property type="entry name" value="VOC"/>
    <property type="match status" value="1"/>
</dbReference>
<dbReference type="InterPro" id="IPR037523">
    <property type="entry name" value="VOC_core"/>
</dbReference>
<gene>
    <name evidence="2" type="ORF">KFK09_008686</name>
</gene>